<dbReference type="AlphaFoldDB" id="R0ETL5"/>
<proteinExistence type="inferred from homology"/>
<feature type="non-terminal residue" evidence="4">
    <location>
        <position position="1"/>
    </location>
</feature>
<keyword evidence="3" id="KW-0687">Ribonucleoprotein</keyword>
<name>R0ETL5_9BRAS</name>
<keyword evidence="2" id="KW-0689">Ribosomal protein</keyword>
<evidence type="ECO:0000256" key="2">
    <source>
        <dbReference type="ARBA" id="ARBA00022980"/>
    </source>
</evidence>
<dbReference type="GO" id="GO:0005840">
    <property type="term" value="C:ribosome"/>
    <property type="evidence" value="ECO:0007669"/>
    <property type="project" value="UniProtKB-KW"/>
</dbReference>
<dbReference type="Pfam" id="PF01251">
    <property type="entry name" value="Ribosomal_S7e"/>
    <property type="match status" value="1"/>
</dbReference>
<dbReference type="Proteomes" id="UP000029121">
    <property type="component" value="Unassembled WGS sequence"/>
</dbReference>
<protein>
    <submittedName>
        <fullName evidence="4">Uncharacterized protein</fullName>
    </submittedName>
</protein>
<keyword evidence="5" id="KW-1185">Reference proteome</keyword>
<dbReference type="EMBL" id="KB870857">
    <property type="protein sequence ID" value="EOA12116.1"/>
    <property type="molecule type" value="Genomic_DNA"/>
</dbReference>
<evidence type="ECO:0000313" key="4">
    <source>
        <dbReference type="EMBL" id="EOA12116.1"/>
    </source>
</evidence>
<evidence type="ECO:0000256" key="3">
    <source>
        <dbReference type="ARBA" id="ARBA00023274"/>
    </source>
</evidence>
<accession>R0ETL5</accession>
<dbReference type="eggNOG" id="KOG3320">
    <property type="taxonomic scope" value="Eukaryota"/>
</dbReference>
<sequence>VFLDAKQKNDTEYKLETMVGVYRKLTGKDVVFEYPVEA</sequence>
<organism evidence="4 5">
    <name type="scientific">Capsella rubella</name>
    <dbReference type="NCBI Taxonomy" id="81985"/>
    <lineage>
        <taxon>Eukaryota</taxon>
        <taxon>Viridiplantae</taxon>
        <taxon>Streptophyta</taxon>
        <taxon>Embryophyta</taxon>
        <taxon>Tracheophyta</taxon>
        <taxon>Spermatophyta</taxon>
        <taxon>Magnoliopsida</taxon>
        <taxon>eudicotyledons</taxon>
        <taxon>Gunneridae</taxon>
        <taxon>Pentapetalae</taxon>
        <taxon>rosids</taxon>
        <taxon>malvids</taxon>
        <taxon>Brassicales</taxon>
        <taxon>Brassicaceae</taxon>
        <taxon>Camelineae</taxon>
        <taxon>Capsella</taxon>
    </lineage>
</organism>
<evidence type="ECO:0000313" key="5">
    <source>
        <dbReference type="Proteomes" id="UP000029121"/>
    </source>
</evidence>
<gene>
    <name evidence="4" type="ORF">CARUB_v100000141mg</name>
</gene>
<dbReference type="GO" id="GO:0003735">
    <property type="term" value="F:structural constituent of ribosome"/>
    <property type="evidence" value="ECO:0007669"/>
    <property type="project" value="InterPro"/>
</dbReference>
<dbReference type="STRING" id="81985.R0ETL5"/>
<evidence type="ECO:0000256" key="1">
    <source>
        <dbReference type="ARBA" id="ARBA00007820"/>
    </source>
</evidence>
<dbReference type="GO" id="GO:1990904">
    <property type="term" value="C:ribonucleoprotein complex"/>
    <property type="evidence" value="ECO:0007669"/>
    <property type="project" value="UniProtKB-KW"/>
</dbReference>
<comment type="similarity">
    <text evidence="1">Belongs to the eukaryotic ribosomal protein eS7 family.</text>
</comment>
<dbReference type="InterPro" id="IPR000554">
    <property type="entry name" value="Ribosomal_eS7"/>
</dbReference>
<reference evidence="5" key="1">
    <citation type="journal article" date="2013" name="Nat. Genet.">
        <title>The Capsella rubella genome and the genomic consequences of rapid mating system evolution.</title>
        <authorList>
            <person name="Slotte T."/>
            <person name="Hazzouri K.M."/>
            <person name="Agren J.A."/>
            <person name="Koenig D."/>
            <person name="Maumus F."/>
            <person name="Guo Y.L."/>
            <person name="Steige K."/>
            <person name="Platts A.E."/>
            <person name="Escobar J.S."/>
            <person name="Newman L.K."/>
            <person name="Wang W."/>
            <person name="Mandakova T."/>
            <person name="Vello E."/>
            <person name="Smith L.M."/>
            <person name="Henz S.R."/>
            <person name="Steffen J."/>
            <person name="Takuno S."/>
            <person name="Brandvain Y."/>
            <person name="Coop G."/>
            <person name="Andolfatto P."/>
            <person name="Hu T.T."/>
            <person name="Blanchette M."/>
            <person name="Clark R.M."/>
            <person name="Quesneville H."/>
            <person name="Nordborg M."/>
            <person name="Gaut B.S."/>
            <person name="Lysak M.A."/>
            <person name="Jenkins J."/>
            <person name="Grimwood J."/>
            <person name="Chapman J."/>
            <person name="Prochnik S."/>
            <person name="Shu S."/>
            <person name="Rokhsar D."/>
            <person name="Schmutz J."/>
            <person name="Weigel D."/>
            <person name="Wright S.I."/>
        </authorList>
    </citation>
    <scope>NUCLEOTIDE SEQUENCE [LARGE SCALE GENOMIC DNA]</scope>
    <source>
        <strain evidence="5">cv. Monte Gargano</strain>
    </source>
</reference>
<dbReference type="GO" id="GO:0006412">
    <property type="term" value="P:translation"/>
    <property type="evidence" value="ECO:0007669"/>
    <property type="project" value="InterPro"/>
</dbReference>